<proteinExistence type="predicted"/>
<evidence type="ECO:0000313" key="1">
    <source>
        <dbReference type="EMBL" id="KAF5204733.1"/>
    </source>
</evidence>
<comment type="caution">
    <text evidence="1">The sequence shown here is derived from an EMBL/GenBank/DDBJ whole genome shotgun (WGS) entry which is preliminary data.</text>
</comment>
<protein>
    <submittedName>
        <fullName evidence="1">Uncharacterized protein</fullName>
    </submittedName>
</protein>
<sequence length="81" mass="9344">METNLHTYITENKRHRTDPLHQTTIIHKRRPPLASQRNYTELWRVSNVLSGLRVPTEGTLPQLASADCNSTLYLLHCVTYA</sequence>
<dbReference type="AlphaFoldDB" id="A0A7J6X5S6"/>
<dbReference type="Proteomes" id="UP000554482">
    <property type="component" value="Unassembled WGS sequence"/>
</dbReference>
<organism evidence="1 2">
    <name type="scientific">Thalictrum thalictroides</name>
    <name type="common">Rue-anemone</name>
    <name type="synonym">Anemone thalictroides</name>
    <dbReference type="NCBI Taxonomy" id="46969"/>
    <lineage>
        <taxon>Eukaryota</taxon>
        <taxon>Viridiplantae</taxon>
        <taxon>Streptophyta</taxon>
        <taxon>Embryophyta</taxon>
        <taxon>Tracheophyta</taxon>
        <taxon>Spermatophyta</taxon>
        <taxon>Magnoliopsida</taxon>
        <taxon>Ranunculales</taxon>
        <taxon>Ranunculaceae</taxon>
        <taxon>Thalictroideae</taxon>
        <taxon>Thalictrum</taxon>
    </lineage>
</organism>
<dbReference type="EMBL" id="JABWDY010005041">
    <property type="protein sequence ID" value="KAF5204733.1"/>
    <property type="molecule type" value="Genomic_DNA"/>
</dbReference>
<keyword evidence="2" id="KW-1185">Reference proteome</keyword>
<evidence type="ECO:0000313" key="2">
    <source>
        <dbReference type="Proteomes" id="UP000554482"/>
    </source>
</evidence>
<accession>A0A7J6X5S6</accession>
<name>A0A7J6X5S6_THATH</name>
<reference evidence="1 2" key="1">
    <citation type="submission" date="2020-06" db="EMBL/GenBank/DDBJ databases">
        <title>Transcriptomic and genomic resources for Thalictrum thalictroides and T. hernandezii: Facilitating candidate gene discovery in an emerging model plant lineage.</title>
        <authorList>
            <person name="Arias T."/>
            <person name="Riano-Pachon D.M."/>
            <person name="Di Stilio V.S."/>
        </authorList>
    </citation>
    <scope>NUCLEOTIDE SEQUENCE [LARGE SCALE GENOMIC DNA]</scope>
    <source>
        <strain evidence="2">cv. WT478/WT964</strain>
        <tissue evidence="1">Leaves</tissue>
    </source>
</reference>
<gene>
    <name evidence="1" type="ORF">FRX31_005680</name>
</gene>